<protein>
    <submittedName>
        <fullName evidence="3">Metallophosphoesterase family protein</fullName>
    </submittedName>
</protein>
<dbReference type="PANTHER" id="PTHR42850:SF2">
    <property type="entry name" value="BLL5683 PROTEIN"/>
    <property type="match status" value="1"/>
</dbReference>
<dbReference type="RefSeq" id="WP_254739417.1">
    <property type="nucleotide sequence ID" value="NZ_JANCLU010000004.1"/>
</dbReference>
<evidence type="ECO:0000313" key="3">
    <source>
        <dbReference type="EMBL" id="MCP8937966.1"/>
    </source>
</evidence>
<evidence type="ECO:0000256" key="1">
    <source>
        <dbReference type="ARBA" id="ARBA00008950"/>
    </source>
</evidence>
<dbReference type="InterPro" id="IPR024654">
    <property type="entry name" value="Calcineurin-like_PHP_lpxH"/>
</dbReference>
<dbReference type="InterPro" id="IPR011152">
    <property type="entry name" value="Pesterase_MJ0912"/>
</dbReference>
<gene>
    <name evidence="3" type="ORF">NK718_05515</name>
</gene>
<keyword evidence="4" id="KW-1185">Reference proteome</keyword>
<comment type="similarity">
    <text evidence="1">Belongs to the metallophosphoesterase superfamily. YfcE family.</text>
</comment>
<dbReference type="SUPFAM" id="SSF56300">
    <property type="entry name" value="Metallo-dependent phosphatases"/>
    <property type="match status" value="1"/>
</dbReference>
<dbReference type="Pfam" id="PF12850">
    <property type="entry name" value="Metallophos_2"/>
    <property type="match status" value="1"/>
</dbReference>
<comment type="caution">
    <text evidence="3">The sequence shown here is derived from an EMBL/GenBank/DDBJ whole genome shotgun (WGS) entry which is preliminary data.</text>
</comment>
<dbReference type="CDD" id="cd00838">
    <property type="entry name" value="MPP_superfamily"/>
    <property type="match status" value="1"/>
</dbReference>
<dbReference type="Gene3D" id="3.60.21.10">
    <property type="match status" value="1"/>
</dbReference>
<dbReference type="Proteomes" id="UP001205890">
    <property type="component" value="Unassembled WGS sequence"/>
</dbReference>
<dbReference type="EMBL" id="JANCLU010000004">
    <property type="protein sequence ID" value="MCP8937966.1"/>
    <property type="molecule type" value="Genomic_DNA"/>
</dbReference>
<organism evidence="3 4">
    <name type="scientific">Alsobacter ponti</name>
    <dbReference type="NCBI Taxonomy" id="2962936"/>
    <lineage>
        <taxon>Bacteria</taxon>
        <taxon>Pseudomonadati</taxon>
        <taxon>Pseudomonadota</taxon>
        <taxon>Alphaproteobacteria</taxon>
        <taxon>Hyphomicrobiales</taxon>
        <taxon>Alsobacteraceae</taxon>
        <taxon>Alsobacter</taxon>
    </lineage>
</organism>
<reference evidence="3 4" key="1">
    <citation type="submission" date="2022-07" db="EMBL/GenBank/DDBJ databases">
        <authorList>
            <person name="Li W.-J."/>
            <person name="Deng Q.-Q."/>
        </authorList>
    </citation>
    <scope>NUCLEOTIDE SEQUENCE [LARGE SCALE GENOMIC DNA]</scope>
    <source>
        <strain evidence="3 4">SYSU M60028</strain>
    </source>
</reference>
<proteinExistence type="inferred from homology"/>
<accession>A0ABT1L8Z6</accession>
<evidence type="ECO:0000259" key="2">
    <source>
        <dbReference type="Pfam" id="PF12850"/>
    </source>
</evidence>
<evidence type="ECO:0000313" key="4">
    <source>
        <dbReference type="Proteomes" id="UP001205890"/>
    </source>
</evidence>
<sequence length="246" mass="26515">MLTAIFADIHANREALTACLADARRRGAERLVFLGDMVGYGADPGFCVDTVAAEVAAGALAVRGNHDEAVGDLQASMNPDATRAIQWTRGQLDDRQKAFLAALPLTVVEDDVLWTHANGWAPGDWGYVRSEIDAERSLRATPYRLTLCGHTHSPMLYHMAPMRPPVAFLPPRDKPVPLSRTRRWLAVLGAVGQPRDGDPAACYGLLSDSPPELTMARVPYDADAAAARVRAAGLPESLAARLLNGR</sequence>
<feature type="domain" description="Calcineurin-like phosphoesterase" evidence="2">
    <location>
        <begin position="1"/>
        <end position="204"/>
    </location>
</feature>
<dbReference type="InterPro" id="IPR029052">
    <property type="entry name" value="Metallo-depent_PP-like"/>
</dbReference>
<dbReference type="PANTHER" id="PTHR42850">
    <property type="entry name" value="METALLOPHOSPHOESTERASE"/>
    <property type="match status" value="1"/>
</dbReference>
<name>A0ABT1L8Z6_9HYPH</name>
<dbReference type="InterPro" id="IPR050126">
    <property type="entry name" value="Ap4A_hydrolase"/>
</dbReference>
<dbReference type="PIRSF" id="PIRSF000883">
    <property type="entry name" value="Pesterase_MJ0912"/>
    <property type="match status" value="1"/>
</dbReference>